<comment type="subcellular location">
    <subcellularLocation>
        <location evidence="2">Cytoplasm</location>
        <location evidence="2">Cytoskeleton</location>
        <location evidence="2">Flagellum axoneme</location>
    </subcellularLocation>
</comment>
<keyword evidence="8" id="KW-0206">Cytoskeleton</keyword>
<proteinExistence type="inferred from homology"/>
<dbReference type="AlphaFoldDB" id="A0AAV2TIU0"/>
<comment type="similarity">
    <text evidence="3">Belongs to the DRC10 family.</text>
</comment>
<evidence type="ECO:0000256" key="3">
    <source>
        <dbReference type="ARBA" id="ARBA00009071"/>
    </source>
</evidence>
<evidence type="ECO:0000256" key="11">
    <source>
        <dbReference type="ARBA" id="ARBA00046836"/>
    </source>
</evidence>
<evidence type="ECO:0000256" key="2">
    <source>
        <dbReference type="ARBA" id="ARBA00004611"/>
    </source>
</evidence>
<evidence type="ECO:0000256" key="12">
    <source>
        <dbReference type="SAM" id="Coils"/>
    </source>
</evidence>
<dbReference type="SUPFAM" id="SSF46966">
    <property type="entry name" value="Spectrin repeat"/>
    <property type="match status" value="1"/>
</dbReference>
<keyword evidence="9" id="KW-0966">Cell projection</keyword>
<dbReference type="PANTHER" id="PTHR31598:SF1">
    <property type="entry name" value="DYNEIN REGULATORY COMPLEX PROTEIN 10"/>
    <property type="match status" value="1"/>
</dbReference>
<evidence type="ECO:0000256" key="4">
    <source>
        <dbReference type="ARBA" id="ARBA00021752"/>
    </source>
</evidence>
<evidence type="ECO:0000313" key="13">
    <source>
        <dbReference type="EMBL" id="CAL5137090.1"/>
    </source>
</evidence>
<dbReference type="InterPro" id="IPR000048">
    <property type="entry name" value="IQ_motif_EF-hand-BS"/>
</dbReference>
<feature type="coiled-coil region" evidence="12">
    <location>
        <begin position="153"/>
        <end position="346"/>
    </location>
</feature>
<comment type="caution">
    <text evidence="13">The sequence shown here is derived from an EMBL/GenBank/DDBJ whole genome shotgun (WGS) entry which is preliminary data.</text>
</comment>
<evidence type="ECO:0000256" key="7">
    <source>
        <dbReference type="ARBA" id="ARBA00023069"/>
    </source>
</evidence>
<dbReference type="InterPro" id="IPR042815">
    <property type="entry name" value="DRC10"/>
</dbReference>
<evidence type="ECO:0000256" key="6">
    <source>
        <dbReference type="ARBA" id="ARBA00022846"/>
    </source>
</evidence>
<evidence type="ECO:0000256" key="10">
    <source>
        <dbReference type="ARBA" id="ARBA00032180"/>
    </source>
</evidence>
<evidence type="ECO:0000313" key="14">
    <source>
        <dbReference type="Proteomes" id="UP001497525"/>
    </source>
</evidence>
<dbReference type="PROSITE" id="PS50096">
    <property type="entry name" value="IQ"/>
    <property type="match status" value="1"/>
</dbReference>
<accession>A0AAV2TIU0</accession>
<dbReference type="EMBL" id="CAXLJL010000378">
    <property type="protein sequence ID" value="CAL5137090.1"/>
    <property type="molecule type" value="Genomic_DNA"/>
</dbReference>
<protein>
    <recommendedName>
        <fullName evidence="4">Dynein regulatory complex protein 10</fullName>
    </recommendedName>
    <alternativeName>
        <fullName evidence="10">IQ domain-containing protein D</fullName>
    </alternativeName>
</protein>
<keyword evidence="12" id="KW-0175">Coiled coil</keyword>
<organism evidence="13 14">
    <name type="scientific">Calicophoron daubneyi</name>
    <name type="common">Rumen fluke</name>
    <name type="synonym">Paramphistomum daubneyi</name>
    <dbReference type="NCBI Taxonomy" id="300641"/>
    <lineage>
        <taxon>Eukaryota</taxon>
        <taxon>Metazoa</taxon>
        <taxon>Spiralia</taxon>
        <taxon>Lophotrochozoa</taxon>
        <taxon>Platyhelminthes</taxon>
        <taxon>Trematoda</taxon>
        <taxon>Digenea</taxon>
        <taxon>Plagiorchiida</taxon>
        <taxon>Pronocephalata</taxon>
        <taxon>Paramphistomoidea</taxon>
        <taxon>Paramphistomidae</taxon>
        <taxon>Calicophoron</taxon>
    </lineage>
</organism>
<dbReference type="PANTHER" id="PTHR31598">
    <property type="entry name" value="IQ DOMAIN-CONTAINING PROTEIN D"/>
    <property type="match status" value="1"/>
</dbReference>
<comment type="subunit">
    <text evidence="11">Component of the nexin-dynein regulatory complex (N-DRC). Interacts with CFAP52.</text>
</comment>
<reference evidence="13" key="1">
    <citation type="submission" date="2024-06" db="EMBL/GenBank/DDBJ databases">
        <authorList>
            <person name="Liu X."/>
            <person name="Lenzi L."/>
            <person name="Haldenby T S."/>
            <person name="Uol C."/>
        </authorList>
    </citation>
    <scope>NUCLEOTIDE SEQUENCE</scope>
</reference>
<dbReference type="Pfam" id="PF00612">
    <property type="entry name" value="IQ"/>
    <property type="match status" value="1"/>
</dbReference>
<evidence type="ECO:0000256" key="9">
    <source>
        <dbReference type="ARBA" id="ARBA00023273"/>
    </source>
</evidence>
<sequence>MSAFLNRCLCMYYCSNSLSFRASCDDDLASKAEEGAHVEDPDPGKLNAELEMMIKNFQYNTRLFLRAVRDSEEMKTILNELVQVSPMSVQSLGDLHLPLSVSRYEESVPQIILPEGLEKSKGKLMEYLLRFRRSIFADMLTTPEDKKRSKKYMREVLANLHEAQTKVNGLTKELNEIVSRNNEEVKRTTTKVQSLQGEIDNLKRYLEGRRQKINEEENAKRKEIEDENNEKMKKLEKQLADQKTDHQKLIESNQTEEHGERATIYKKESELESEIGKYDQEMTALQEEYDTLDEEYTREKKELNELEERFKTLEEEYLKIMEERRLNEERRQREEEERRLLEKAVTTIQAFWRSYKTRKLIRGGRRGGSRKKK</sequence>
<keyword evidence="5" id="KW-0963">Cytoplasm</keyword>
<evidence type="ECO:0000256" key="5">
    <source>
        <dbReference type="ARBA" id="ARBA00022490"/>
    </source>
</evidence>
<comment type="function">
    <text evidence="1">Component of the nexin-dynein regulatory complex (N-DRC), a key regulator of ciliary/flagellar motility which maintains the alignment and integrity of the distal axoneme and regulates microtubule sliding in motile axonemes.</text>
</comment>
<dbReference type="Proteomes" id="UP001497525">
    <property type="component" value="Unassembled WGS sequence"/>
</dbReference>
<evidence type="ECO:0000256" key="8">
    <source>
        <dbReference type="ARBA" id="ARBA00023212"/>
    </source>
</evidence>
<keyword evidence="6" id="KW-0282">Flagellum</keyword>
<keyword evidence="7" id="KW-0969">Cilium</keyword>
<name>A0AAV2TIU0_CALDB</name>
<evidence type="ECO:0000256" key="1">
    <source>
        <dbReference type="ARBA" id="ARBA00003029"/>
    </source>
</evidence>
<gene>
    <name evidence="13" type="ORF">CDAUBV1_LOCUS11361</name>
</gene>
<dbReference type="Gene3D" id="1.20.5.190">
    <property type="match status" value="1"/>
</dbReference>